<evidence type="ECO:0000313" key="2">
    <source>
        <dbReference type="Proteomes" id="UP001341281"/>
    </source>
</evidence>
<dbReference type="Pfam" id="PF02992">
    <property type="entry name" value="Transposase_21"/>
    <property type="match status" value="1"/>
</dbReference>
<dbReference type="PANTHER" id="PTHR10775">
    <property type="entry name" value="OS08G0208400 PROTEIN"/>
    <property type="match status" value="1"/>
</dbReference>
<name>A0AAQ3U3J9_PASNO</name>
<reference evidence="1 2" key="1">
    <citation type="submission" date="2024-02" db="EMBL/GenBank/DDBJ databases">
        <title>High-quality chromosome-scale genome assembly of Pensacola bahiagrass (Paspalum notatum Flugge var. saurae).</title>
        <authorList>
            <person name="Vega J.M."/>
            <person name="Podio M."/>
            <person name="Orjuela J."/>
            <person name="Siena L.A."/>
            <person name="Pessino S.C."/>
            <person name="Combes M.C."/>
            <person name="Mariac C."/>
            <person name="Albertini E."/>
            <person name="Pupilli F."/>
            <person name="Ortiz J.P.A."/>
            <person name="Leblanc O."/>
        </authorList>
    </citation>
    <scope>NUCLEOTIDE SEQUENCE [LARGE SCALE GENOMIC DNA]</scope>
    <source>
        <strain evidence="1">R1</strain>
        <tissue evidence="1">Leaf</tissue>
    </source>
</reference>
<dbReference type="AlphaFoldDB" id="A0AAQ3U3J9"/>
<protein>
    <submittedName>
        <fullName evidence="1">Uncharacterized protein</fullName>
    </submittedName>
</protein>
<sequence length="384" mass="44214">MAHPADSYAWKALDEFDPEFPKDARNIRFGLATDGFTPFNESAASYSCWPVFAIPYNLPPSMCMKYEFIFLCLIIPSPKHPGPKLNMMLQPLIKELKQLWIGVEAYDISLKQKFTLRAAYLWSIHDFLAYGIFAGWSVYGTLTCLICGADTRCFRLEFGGKICYFDCHRCWLSSDDIFRGEKNAFRKDTVCYDEPPKRLSGQEIADQLASGCTTLKGPSNILAGYQDKEAGAGQHGEEEDAGADEDKYFCVDPSEVDYAEKVLDQAAMKICNDTFSNLRLHVTNAWLKSQGQQLGHFWDCSEMYLTAEEYEQIRHPLFEDQPGPYKALCELWASEDFQERSKRHRNEEYGKEMCRRYGDKYDWRNAPIDGRQVTWTVIHVQRHD</sequence>
<evidence type="ECO:0000313" key="1">
    <source>
        <dbReference type="EMBL" id="WVZ84723.1"/>
    </source>
</evidence>
<dbReference type="InterPro" id="IPR004242">
    <property type="entry name" value="Transposase_21"/>
</dbReference>
<dbReference type="EMBL" id="CP144751">
    <property type="protein sequence ID" value="WVZ84723.1"/>
    <property type="molecule type" value="Genomic_DNA"/>
</dbReference>
<dbReference type="PANTHER" id="PTHR10775:SF193">
    <property type="entry name" value="DUF4216 DOMAIN-CONTAINING PROTEIN"/>
    <property type="match status" value="1"/>
</dbReference>
<gene>
    <name evidence="1" type="ORF">U9M48_031716</name>
</gene>
<dbReference type="Proteomes" id="UP001341281">
    <property type="component" value="Chromosome 07"/>
</dbReference>
<keyword evidence="2" id="KW-1185">Reference proteome</keyword>
<organism evidence="1 2">
    <name type="scientific">Paspalum notatum var. saurae</name>
    <dbReference type="NCBI Taxonomy" id="547442"/>
    <lineage>
        <taxon>Eukaryota</taxon>
        <taxon>Viridiplantae</taxon>
        <taxon>Streptophyta</taxon>
        <taxon>Embryophyta</taxon>
        <taxon>Tracheophyta</taxon>
        <taxon>Spermatophyta</taxon>
        <taxon>Magnoliopsida</taxon>
        <taxon>Liliopsida</taxon>
        <taxon>Poales</taxon>
        <taxon>Poaceae</taxon>
        <taxon>PACMAD clade</taxon>
        <taxon>Panicoideae</taxon>
        <taxon>Andropogonodae</taxon>
        <taxon>Paspaleae</taxon>
        <taxon>Paspalinae</taxon>
        <taxon>Paspalum</taxon>
    </lineage>
</organism>
<proteinExistence type="predicted"/>
<accession>A0AAQ3U3J9</accession>